<sequence length="49" mass="5541">MQLTHALSWTEEQLAGQKRLQDRLQEARRAPVEGNPVPEEAQRAGTLDD</sequence>
<proteinExistence type="predicted"/>
<gene>
    <name evidence="2" type="ORF">Strvi_0095</name>
</gene>
<dbReference type="KEGG" id="svl:Strvi_0095"/>
<dbReference type="AlphaFoldDB" id="G2PHS0"/>
<geneLocation type="plasmid" evidence="2 3">
    <name>pSTRVI02</name>
</geneLocation>
<evidence type="ECO:0000313" key="2">
    <source>
        <dbReference type="EMBL" id="AEM88871.1"/>
    </source>
</evidence>
<dbReference type="HOGENOM" id="CLU_3141447_0_0_11"/>
<reference evidence="2" key="1">
    <citation type="submission" date="2011-08" db="EMBL/GenBank/DDBJ databases">
        <title>Complete sequence of plasmid 2 of Streptomyces violaceusniger Tu 4113.</title>
        <authorList>
            <consortium name="US DOE Joint Genome Institute"/>
            <person name="Lucas S."/>
            <person name="Han J."/>
            <person name="Lapidus A."/>
            <person name="Cheng J.-F."/>
            <person name="Goodwin L."/>
            <person name="Pitluck S."/>
            <person name="Peters L."/>
            <person name="Ivanova N."/>
            <person name="Daligault H."/>
            <person name="Detter J.C."/>
            <person name="Han C."/>
            <person name="Tapia R."/>
            <person name="Land M."/>
            <person name="Hauser L."/>
            <person name="Kyrpides N."/>
            <person name="Ivanova N."/>
            <person name="Pagani I."/>
            <person name="Hagen A."/>
            <person name="Katz L."/>
            <person name="Fiedler H.-P."/>
            <person name="Keasling J."/>
            <person name="Fortman J."/>
            <person name="Woyke T."/>
        </authorList>
    </citation>
    <scope>NUCLEOTIDE SEQUENCE [LARGE SCALE GENOMIC DNA]</scope>
    <source>
        <strain evidence="2">Tu 4113</strain>
        <plasmid evidence="2">pSTRVI02</plasmid>
    </source>
</reference>
<feature type="compositionally biased region" description="Basic and acidic residues" evidence="1">
    <location>
        <begin position="19"/>
        <end position="31"/>
    </location>
</feature>
<dbReference type="Proteomes" id="UP000008703">
    <property type="component" value="Plasmid pSTRVI02"/>
</dbReference>
<accession>G2PHS0</accession>
<keyword evidence="3" id="KW-1185">Reference proteome</keyword>
<evidence type="ECO:0000256" key="1">
    <source>
        <dbReference type="SAM" id="MobiDB-lite"/>
    </source>
</evidence>
<name>G2PHS0_STRV4</name>
<feature type="region of interest" description="Disordered" evidence="1">
    <location>
        <begin position="18"/>
        <end position="49"/>
    </location>
</feature>
<dbReference type="EMBL" id="CP002996">
    <property type="protein sequence ID" value="AEM88871.1"/>
    <property type="molecule type" value="Genomic_DNA"/>
</dbReference>
<evidence type="ECO:0000313" key="3">
    <source>
        <dbReference type="Proteomes" id="UP000008703"/>
    </source>
</evidence>
<keyword evidence="2" id="KW-0614">Plasmid</keyword>
<organism evidence="2 3">
    <name type="scientific">Streptomyces violaceusniger (strain Tu 4113)</name>
    <dbReference type="NCBI Taxonomy" id="653045"/>
    <lineage>
        <taxon>Bacteria</taxon>
        <taxon>Bacillati</taxon>
        <taxon>Actinomycetota</taxon>
        <taxon>Actinomycetes</taxon>
        <taxon>Kitasatosporales</taxon>
        <taxon>Streptomycetaceae</taxon>
        <taxon>Streptomyces</taxon>
        <taxon>Streptomyces violaceusniger group</taxon>
    </lineage>
</organism>
<protein>
    <submittedName>
        <fullName evidence="2">Uncharacterized protein</fullName>
    </submittedName>
</protein>
<dbReference type="RefSeq" id="WP_014043806.1">
    <property type="nucleotide sequence ID" value="NC_015952.1"/>
</dbReference>